<protein>
    <submittedName>
        <fullName evidence="1">Uncharacterized protein</fullName>
    </submittedName>
</protein>
<dbReference type="EMBL" id="QPKB01000004">
    <property type="protein sequence ID" value="RWR81641.1"/>
    <property type="molecule type" value="Genomic_DNA"/>
</dbReference>
<dbReference type="OrthoDB" id="10587486at2759"/>
<comment type="caution">
    <text evidence="1">The sequence shown here is derived from an EMBL/GenBank/DDBJ whole genome shotgun (WGS) entry which is preliminary data.</text>
</comment>
<accession>A0A3S3QAA1</accession>
<reference evidence="1 2" key="1">
    <citation type="journal article" date="2019" name="Nat. Plants">
        <title>Stout camphor tree genome fills gaps in understanding of flowering plant genome evolution.</title>
        <authorList>
            <person name="Chaw S.M."/>
            <person name="Liu Y.C."/>
            <person name="Wu Y.W."/>
            <person name="Wang H.Y."/>
            <person name="Lin C.I."/>
            <person name="Wu C.S."/>
            <person name="Ke H.M."/>
            <person name="Chang L.Y."/>
            <person name="Hsu C.Y."/>
            <person name="Yang H.T."/>
            <person name="Sudianto E."/>
            <person name="Hsu M.H."/>
            <person name="Wu K.P."/>
            <person name="Wang L.N."/>
            <person name="Leebens-Mack J.H."/>
            <person name="Tsai I.J."/>
        </authorList>
    </citation>
    <scope>NUCLEOTIDE SEQUENCE [LARGE SCALE GENOMIC DNA]</scope>
    <source>
        <strain evidence="2">cv. Chaw 1501</strain>
        <tissue evidence="1">Young leaves</tissue>
    </source>
</reference>
<name>A0A3S3QAA1_9MAGN</name>
<dbReference type="AlphaFoldDB" id="A0A3S3QAA1"/>
<evidence type="ECO:0000313" key="1">
    <source>
        <dbReference type="EMBL" id="RWR81641.1"/>
    </source>
</evidence>
<proteinExistence type="predicted"/>
<dbReference type="Proteomes" id="UP000283530">
    <property type="component" value="Unassembled WGS sequence"/>
</dbReference>
<evidence type="ECO:0000313" key="2">
    <source>
        <dbReference type="Proteomes" id="UP000283530"/>
    </source>
</evidence>
<organism evidence="1 2">
    <name type="scientific">Cinnamomum micranthum f. kanehirae</name>
    <dbReference type="NCBI Taxonomy" id="337451"/>
    <lineage>
        <taxon>Eukaryota</taxon>
        <taxon>Viridiplantae</taxon>
        <taxon>Streptophyta</taxon>
        <taxon>Embryophyta</taxon>
        <taxon>Tracheophyta</taxon>
        <taxon>Spermatophyta</taxon>
        <taxon>Magnoliopsida</taxon>
        <taxon>Magnoliidae</taxon>
        <taxon>Laurales</taxon>
        <taxon>Lauraceae</taxon>
        <taxon>Cinnamomum</taxon>
    </lineage>
</organism>
<gene>
    <name evidence="1" type="ORF">CKAN_01033200</name>
</gene>
<sequence>MGEEGRKREIEEERKKLKEGWDRISIRNRERKPLPGNEENFALLAILFSHKVEVIDRISALICWQACSEIIVALGGLPKFLDNHLLKHVIYLENYETIGSFRLQFQKLQLTVIIHSHSRSCIGLVI</sequence>
<keyword evidence="2" id="KW-1185">Reference proteome</keyword>